<sequence length="334" mass="36854">MDYRQLGRSGLRVSELCLGTMMFGNQTNEKDAIEIIAAAKDGGVNFIDSADVYNGGAAEQITGKAIKADRGDWVLCSKMGNATGTNPNSRGLSRHWVLEGTEACLKRLDTDYLDVLCLHREDRDVPLEETMLAVASLIRDGKVRYFGMSNFRPWRAAIVSQMCDDLGIDRPVMFQPQYNMLNRTAEYDLIPLALHYGIGLVPYSPLARGVLTGKYRAGQEPDPDSRAGRKDARMLATEWREESLAIAEKVAAYAATRKTNSVTLATQWVLANKSVSSVIAGPRTLQQWQGYVEALNYDYSAQDEETLSAMVPAGHDSTPGYIDPAYPVEGRVTR</sequence>
<dbReference type="AlphaFoldDB" id="A0A0F5Q9G9"/>
<dbReference type="Pfam" id="PF00248">
    <property type="entry name" value="Aldo_ket_red"/>
    <property type="match status" value="1"/>
</dbReference>
<dbReference type="PANTHER" id="PTHR43364:SF4">
    <property type="entry name" value="NAD(P)-LINKED OXIDOREDUCTASE SUPERFAMILY PROTEIN"/>
    <property type="match status" value="1"/>
</dbReference>
<feature type="domain" description="NADP-dependent oxidoreductase" evidence="2">
    <location>
        <begin position="15"/>
        <end position="307"/>
    </location>
</feature>
<dbReference type="PATRIC" id="fig|1293439.3.peg.2178"/>
<keyword evidence="1" id="KW-0560">Oxidoreductase</keyword>
<accession>A0A0F5Q9G9</accession>
<organism evidence="3 4">
    <name type="scientific">Devosia epidermidihirudinis</name>
    <dbReference type="NCBI Taxonomy" id="1293439"/>
    <lineage>
        <taxon>Bacteria</taxon>
        <taxon>Pseudomonadati</taxon>
        <taxon>Pseudomonadota</taxon>
        <taxon>Alphaproteobacteria</taxon>
        <taxon>Hyphomicrobiales</taxon>
        <taxon>Devosiaceae</taxon>
        <taxon>Devosia</taxon>
    </lineage>
</organism>
<reference evidence="3 4" key="1">
    <citation type="submission" date="2015-03" db="EMBL/GenBank/DDBJ databases">
        <authorList>
            <person name="Lepp D."/>
            <person name="Hassan Y.I."/>
            <person name="Li X.-Z."/>
            <person name="Zhou T."/>
        </authorList>
    </citation>
    <scope>NUCLEOTIDE SEQUENCE [LARGE SCALE GENOMIC DNA]</scope>
    <source>
        <strain evidence="3 4">E84</strain>
    </source>
</reference>
<dbReference type="RefSeq" id="WP_046137387.1">
    <property type="nucleotide sequence ID" value="NZ_LANJ01000019.1"/>
</dbReference>
<dbReference type="InterPro" id="IPR036812">
    <property type="entry name" value="NAD(P)_OxRdtase_dom_sf"/>
</dbReference>
<dbReference type="SUPFAM" id="SSF51430">
    <property type="entry name" value="NAD(P)-linked oxidoreductase"/>
    <property type="match status" value="1"/>
</dbReference>
<dbReference type="GO" id="GO:0005829">
    <property type="term" value="C:cytosol"/>
    <property type="evidence" value="ECO:0007669"/>
    <property type="project" value="TreeGrafter"/>
</dbReference>
<dbReference type="InterPro" id="IPR050523">
    <property type="entry name" value="AKR_Detox_Biosynth"/>
</dbReference>
<evidence type="ECO:0000259" key="2">
    <source>
        <dbReference type="Pfam" id="PF00248"/>
    </source>
</evidence>
<gene>
    <name evidence="3" type="ORF">WH87_12850</name>
</gene>
<dbReference type="PANTHER" id="PTHR43364">
    <property type="entry name" value="NADH-SPECIFIC METHYLGLYOXAL REDUCTASE-RELATED"/>
    <property type="match status" value="1"/>
</dbReference>
<dbReference type="Proteomes" id="UP000033411">
    <property type="component" value="Unassembled WGS sequence"/>
</dbReference>
<dbReference type="InterPro" id="IPR023210">
    <property type="entry name" value="NADP_OxRdtase_dom"/>
</dbReference>
<protein>
    <submittedName>
        <fullName evidence="3">NADP-dependent oxidoreductase</fullName>
    </submittedName>
</protein>
<name>A0A0F5Q9G9_9HYPH</name>
<dbReference type="GO" id="GO:0016491">
    <property type="term" value="F:oxidoreductase activity"/>
    <property type="evidence" value="ECO:0007669"/>
    <property type="project" value="UniProtKB-KW"/>
</dbReference>
<proteinExistence type="predicted"/>
<evidence type="ECO:0000313" key="4">
    <source>
        <dbReference type="Proteomes" id="UP000033411"/>
    </source>
</evidence>
<evidence type="ECO:0000256" key="1">
    <source>
        <dbReference type="ARBA" id="ARBA00023002"/>
    </source>
</evidence>
<comment type="caution">
    <text evidence="3">The sequence shown here is derived from an EMBL/GenBank/DDBJ whole genome shotgun (WGS) entry which is preliminary data.</text>
</comment>
<dbReference type="FunFam" id="3.20.20.100:FF:000004">
    <property type="entry name" value="Oxidoreductase, aldo/keto reductase"/>
    <property type="match status" value="1"/>
</dbReference>
<dbReference type="STRING" id="1293439.WH87_12850"/>
<dbReference type="EMBL" id="LANJ01000019">
    <property type="protein sequence ID" value="KKC37413.1"/>
    <property type="molecule type" value="Genomic_DNA"/>
</dbReference>
<dbReference type="OrthoDB" id="9803483at2"/>
<evidence type="ECO:0000313" key="3">
    <source>
        <dbReference type="EMBL" id="KKC37413.1"/>
    </source>
</evidence>
<dbReference type="Gene3D" id="3.20.20.100">
    <property type="entry name" value="NADP-dependent oxidoreductase domain"/>
    <property type="match status" value="1"/>
</dbReference>
<keyword evidence="4" id="KW-1185">Reference proteome</keyword>